<dbReference type="Proteomes" id="UP000001411">
    <property type="component" value="Chromosome"/>
</dbReference>
<protein>
    <submittedName>
        <fullName evidence="2">Uncharacterized protein</fullName>
    </submittedName>
</protein>
<evidence type="ECO:0000313" key="3">
    <source>
        <dbReference type="Proteomes" id="UP000001411"/>
    </source>
</evidence>
<dbReference type="OrthoDB" id="2136654at2"/>
<evidence type="ECO:0000313" key="2">
    <source>
        <dbReference type="EMBL" id="AAO05793.1"/>
    </source>
</evidence>
<dbReference type="HOGENOM" id="CLU_049447_0_0_9"/>
<dbReference type="AlphaFoldDB" id="A0A0H2VJN3"/>
<accession>A0A0H2VJN3</accession>
<feature type="compositionally biased region" description="Basic and acidic residues" evidence="1">
    <location>
        <begin position="253"/>
        <end position="273"/>
    </location>
</feature>
<feature type="region of interest" description="Disordered" evidence="1">
    <location>
        <begin position="46"/>
        <end position="82"/>
    </location>
</feature>
<dbReference type="EMBL" id="AE015929">
    <property type="protein sequence ID" value="AAO05793.1"/>
    <property type="molecule type" value="Genomic_DNA"/>
</dbReference>
<dbReference type="PATRIC" id="fig|176280.10.peg.2102"/>
<gene>
    <name evidence="2" type="ordered locus">SE_2151</name>
</gene>
<evidence type="ECO:0000256" key="1">
    <source>
        <dbReference type="SAM" id="MobiDB-lite"/>
    </source>
</evidence>
<feature type="region of interest" description="Disordered" evidence="1">
    <location>
        <begin position="218"/>
        <end position="309"/>
    </location>
</feature>
<reference evidence="2 3" key="1">
    <citation type="journal article" date="2003" name="Mol. Microbiol.">
        <title>Genome-based analysis of virulence genes in a non-biofilm-forming Staphylococcus epidermidis strain (ATCC 12228).</title>
        <authorList>
            <person name="Zhang Y.Q."/>
            <person name="Ren S.X."/>
            <person name="Li H.L."/>
            <person name="Wang Y.X."/>
            <person name="Fu G."/>
            <person name="Yang J."/>
            <person name="Qin Z.Q."/>
            <person name="Miao Y.G."/>
            <person name="Wang W.Y."/>
            <person name="Chen R.S."/>
            <person name="Shen Y."/>
            <person name="Chen Z."/>
            <person name="Yuan Z.H."/>
            <person name="Zhao G.P."/>
            <person name="Qu D."/>
            <person name="Danchin A."/>
            <person name="Wen Y.M."/>
        </authorList>
    </citation>
    <scope>NUCLEOTIDE SEQUENCE [LARGE SCALE GENOMIC DNA]</scope>
    <source>
        <strain evidence="3">ATCC 12228 / FDA PCI 1200</strain>
    </source>
</reference>
<sequence length="309" mass="34615">MVYFVELNILECEGVFELKKLAVICAFTILILAGCGLGDSDNNGSSTINDDQQSGYKSNRDSKSSISRNQTEDNQQDTQQDTHSNRYYAQVWLTALDSYRGESDLPFDDLEIVHQNISNKVLDPYHPDESAKLPEGTELLTASVTAAGSVYYKSNGDGTITIYSVPSHFQGSWRDADYSKRESQRIIDDARTVKLYNASESEINKISQMMRTEFSVGDNLTDEDDTSESEDQSSSSDEATVTRSNVIDIVEDYEGHQLDTDTYIYKEPEKDSDGSWGFSFTDKEGHLEGSYIIDKDGEVTKYDEDGEPE</sequence>
<feature type="compositionally biased region" description="Low complexity" evidence="1">
    <location>
        <begin position="72"/>
        <end position="82"/>
    </location>
</feature>
<feature type="compositionally biased region" description="Basic and acidic residues" evidence="1">
    <location>
        <begin position="281"/>
        <end position="303"/>
    </location>
</feature>
<feature type="compositionally biased region" description="Acidic residues" evidence="1">
    <location>
        <begin position="220"/>
        <end position="231"/>
    </location>
</feature>
<name>A0A0H2VJN3_STAES</name>
<proteinExistence type="predicted"/>
<feature type="compositionally biased region" description="Polar residues" evidence="1">
    <location>
        <begin position="46"/>
        <end position="57"/>
    </location>
</feature>
<dbReference type="eggNOG" id="ENOG502ZP8Y">
    <property type="taxonomic scope" value="Bacteria"/>
</dbReference>
<dbReference type="KEGG" id="sep:SE_2151"/>
<organism evidence="2 3">
    <name type="scientific">Staphylococcus epidermidis (strain ATCC 12228 / FDA PCI 1200)</name>
    <dbReference type="NCBI Taxonomy" id="176280"/>
    <lineage>
        <taxon>Bacteria</taxon>
        <taxon>Bacillati</taxon>
        <taxon>Bacillota</taxon>
        <taxon>Bacilli</taxon>
        <taxon>Bacillales</taxon>
        <taxon>Staphylococcaceae</taxon>
        <taxon>Staphylococcus</taxon>
    </lineage>
</organism>